<dbReference type="EC" id="7.-.-.-" evidence="10"/>
<evidence type="ECO:0000256" key="7">
    <source>
        <dbReference type="ARBA" id="ARBA00022982"/>
    </source>
</evidence>
<evidence type="ECO:0000256" key="5">
    <source>
        <dbReference type="ARBA" id="ARBA00022692"/>
    </source>
</evidence>
<evidence type="ECO:0000256" key="2">
    <source>
        <dbReference type="ARBA" id="ARBA00022553"/>
    </source>
</evidence>
<comment type="cofactor">
    <cofactor evidence="10">
        <name>FMN</name>
        <dbReference type="ChEBI" id="CHEBI:58210"/>
    </cofactor>
</comment>
<evidence type="ECO:0000256" key="9">
    <source>
        <dbReference type="ARBA" id="ARBA00023136"/>
    </source>
</evidence>
<evidence type="ECO:0000256" key="8">
    <source>
        <dbReference type="ARBA" id="ARBA00022989"/>
    </source>
</evidence>
<comment type="caution">
    <text evidence="11">The sequence shown here is derived from an EMBL/GenBank/DDBJ whole genome shotgun (WGS) entry which is preliminary data.</text>
</comment>
<feature type="transmembrane region" description="Helical" evidence="10">
    <location>
        <begin position="53"/>
        <end position="70"/>
    </location>
</feature>
<dbReference type="GO" id="GO:0005886">
    <property type="term" value="C:plasma membrane"/>
    <property type="evidence" value="ECO:0007669"/>
    <property type="project" value="UniProtKB-SubCell"/>
</dbReference>
<dbReference type="InterPro" id="IPR004338">
    <property type="entry name" value="NqrB/RnfD"/>
</dbReference>
<keyword evidence="9 10" id="KW-0472">Membrane</keyword>
<keyword evidence="1 10" id="KW-0813">Transport</keyword>
<proteinExistence type="inferred from homology"/>
<evidence type="ECO:0000256" key="1">
    <source>
        <dbReference type="ARBA" id="ARBA00022448"/>
    </source>
</evidence>
<dbReference type="PANTHER" id="PTHR30578">
    <property type="entry name" value="ELECTRON TRANSPORT COMPLEX PROTEIN RNFD"/>
    <property type="match status" value="1"/>
</dbReference>
<feature type="transmembrane region" description="Helical" evidence="10">
    <location>
        <begin position="247"/>
        <end position="264"/>
    </location>
</feature>
<keyword evidence="5 10" id="KW-0812">Transmembrane</keyword>
<comment type="function">
    <text evidence="10">Part of a membrane-bound complex that couples electron transfer with translocation of ions across the membrane.</text>
</comment>
<keyword evidence="8 10" id="KW-1133">Transmembrane helix</keyword>
<dbReference type="GO" id="GO:0022900">
    <property type="term" value="P:electron transport chain"/>
    <property type="evidence" value="ECO:0007669"/>
    <property type="project" value="UniProtKB-UniRule"/>
</dbReference>
<protein>
    <recommendedName>
        <fullName evidence="10">Ion-translocating oxidoreductase complex subunit D</fullName>
        <ecNumber evidence="10">7.-.-.-</ecNumber>
    </recommendedName>
    <alternativeName>
        <fullName evidence="10">Rnf electron transport complex subunit D</fullName>
    </alternativeName>
</protein>
<dbReference type="NCBIfam" id="TIGR01946">
    <property type="entry name" value="rnfD"/>
    <property type="match status" value="1"/>
</dbReference>
<evidence type="ECO:0000256" key="10">
    <source>
        <dbReference type="HAMAP-Rule" id="MF_00462"/>
    </source>
</evidence>
<keyword evidence="7 10" id="KW-0249">Electron transport</keyword>
<keyword evidence="4 10" id="KW-0288">FMN</keyword>
<gene>
    <name evidence="10" type="primary">rnfD</name>
    <name evidence="11" type="ORF">ENS41_07495</name>
</gene>
<feature type="transmembrane region" description="Helical" evidence="10">
    <location>
        <begin position="303"/>
        <end position="322"/>
    </location>
</feature>
<accession>A0A7C4GHA5</accession>
<dbReference type="PANTHER" id="PTHR30578:SF0">
    <property type="entry name" value="ION-TRANSLOCATING OXIDOREDUCTASE COMPLEX SUBUNIT D"/>
    <property type="match status" value="1"/>
</dbReference>
<dbReference type="HAMAP" id="MF_00462">
    <property type="entry name" value="RsxD_RnfD"/>
    <property type="match status" value="1"/>
</dbReference>
<comment type="similarity">
    <text evidence="10">Belongs to the NqrB/RnfD family.</text>
</comment>
<dbReference type="EMBL" id="DSUT01000158">
    <property type="protein sequence ID" value="HGK28780.1"/>
    <property type="molecule type" value="Genomic_DNA"/>
</dbReference>
<keyword evidence="10" id="KW-1003">Cell membrane</keyword>
<dbReference type="InterPro" id="IPR011303">
    <property type="entry name" value="RnfD_bac"/>
</dbReference>
<comment type="subcellular location">
    <subcellularLocation>
        <location evidence="10">Cell membrane</location>
        <topology evidence="10">Multi-pass membrane protein</topology>
    </subcellularLocation>
</comment>
<evidence type="ECO:0000256" key="6">
    <source>
        <dbReference type="ARBA" id="ARBA00022967"/>
    </source>
</evidence>
<organism evidence="11">
    <name type="scientific">candidate division WOR-3 bacterium</name>
    <dbReference type="NCBI Taxonomy" id="2052148"/>
    <lineage>
        <taxon>Bacteria</taxon>
        <taxon>Bacteria division WOR-3</taxon>
    </lineage>
</organism>
<feature type="modified residue" description="FMN phosphoryl threonine" evidence="10">
    <location>
        <position position="179"/>
    </location>
</feature>
<keyword evidence="2 10" id="KW-0597">Phosphoprotein</keyword>
<evidence type="ECO:0000313" key="11">
    <source>
        <dbReference type="EMBL" id="HGK28780.1"/>
    </source>
</evidence>
<reference evidence="11" key="1">
    <citation type="journal article" date="2020" name="mSystems">
        <title>Genome- and Community-Level Interaction Insights into Carbon Utilization and Element Cycling Functions of Hydrothermarchaeota in Hydrothermal Sediment.</title>
        <authorList>
            <person name="Zhou Z."/>
            <person name="Liu Y."/>
            <person name="Xu W."/>
            <person name="Pan J."/>
            <person name="Luo Z.H."/>
            <person name="Li M."/>
        </authorList>
    </citation>
    <scope>NUCLEOTIDE SEQUENCE [LARGE SCALE GENOMIC DNA]</scope>
    <source>
        <strain evidence="11">SpSt-488</strain>
    </source>
</reference>
<evidence type="ECO:0000256" key="3">
    <source>
        <dbReference type="ARBA" id="ARBA00022630"/>
    </source>
</evidence>
<dbReference type="Pfam" id="PF03116">
    <property type="entry name" value="NQR2_RnfD_RnfE"/>
    <property type="match status" value="1"/>
</dbReference>
<name>A0A7C4GHA5_UNCW3</name>
<feature type="transmembrane region" description="Helical" evidence="10">
    <location>
        <begin position="222"/>
        <end position="240"/>
    </location>
</feature>
<sequence length="358" mass="38202">MSETSASTRPALVVTSSPHLHSGVTTAKLMWAVVFAMLPAAGGAVYFFGLRAFWVMLIATASAMAFDALGQRMFGRKVTLTDGSAAITGLLLAFNLPPGVPWWLPIVGSAFAMIVVKQMFGGLGHNFVNPALAARAFLMVSWPTHMTTMWLTPRGGTTSGLLLDPAIRSICTDAITTATPLNALKSAAALVRPGCDPNTVWDQLQSWPVIGRLFFGNVSGSLGETSALLLLVGAVFLLILRIIDWRIPLAYIGTVALLALALPGHKTGGLLPYILFHVLAGGLMLGAFYMATDYVTSPLTAGGRWVFGVGCGVLTIIIRLWGGYPEGVCYSILLMNVATPLIDRLARPRLFGSRREKR</sequence>
<comment type="subunit">
    <text evidence="10">The complex is composed of six subunits: RnfA, RnfB, RnfC, RnfD, RnfE and RnfG.</text>
</comment>
<feature type="transmembrane region" description="Helical" evidence="10">
    <location>
        <begin position="29"/>
        <end position="47"/>
    </location>
</feature>
<keyword evidence="3 10" id="KW-0285">Flavoprotein</keyword>
<feature type="transmembrane region" description="Helical" evidence="10">
    <location>
        <begin position="77"/>
        <end position="96"/>
    </location>
</feature>
<evidence type="ECO:0000256" key="4">
    <source>
        <dbReference type="ARBA" id="ARBA00022643"/>
    </source>
</evidence>
<feature type="transmembrane region" description="Helical" evidence="10">
    <location>
        <begin position="270"/>
        <end position="291"/>
    </location>
</feature>
<dbReference type="AlphaFoldDB" id="A0A7C4GHA5"/>
<dbReference type="GO" id="GO:0055085">
    <property type="term" value="P:transmembrane transport"/>
    <property type="evidence" value="ECO:0007669"/>
    <property type="project" value="InterPro"/>
</dbReference>
<keyword evidence="6 10" id="KW-1278">Translocase</keyword>